<feature type="compositionally biased region" description="Low complexity" evidence="1">
    <location>
        <begin position="718"/>
        <end position="728"/>
    </location>
</feature>
<proteinExistence type="predicted"/>
<feature type="compositionally biased region" description="Basic and acidic residues" evidence="1">
    <location>
        <begin position="667"/>
        <end position="690"/>
    </location>
</feature>
<name>A0A4Y9YKS3_9APHY</name>
<evidence type="ECO:0000256" key="1">
    <source>
        <dbReference type="SAM" id="MobiDB-lite"/>
    </source>
</evidence>
<dbReference type="Proteomes" id="UP000298390">
    <property type="component" value="Unassembled WGS sequence"/>
</dbReference>
<dbReference type="AlphaFoldDB" id="A0A4Y9YKS3"/>
<dbReference type="InterPro" id="IPR011009">
    <property type="entry name" value="Kinase-like_dom_sf"/>
</dbReference>
<evidence type="ECO:0000313" key="3">
    <source>
        <dbReference type="EMBL" id="TFY62540.1"/>
    </source>
</evidence>
<dbReference type="EMBL" id="SEKV01000162">
    <property type="protein sequence ID" value="TFY62540.1"/>
    <property type="molecule type" value="Genomic_DNA"/>
</dbReference>
<evidence type="ECO:0000259" key="2">
    <source>
        <dbReference type="Pfam" id="PF17667"/>
    </source>
</evidence>
<feature type="domain" description="Fungal-type protein kinase" evidence="2">
    <location>
        <begin position="398"/>
        <end position="543"/>
    </location>
</feature>
<organism evidence="3 4">
    <name type="scientific">Rhodofomes roseus</name>
    <dbReference type="NCBI Taxonomy" id="34475"/>
    <lineage>
        <taxon>Eukaryota</taxon>
        <taxon>Fungi</taxon>
        <taxon>Dikarya</taxon>
        <taxon>Basidiomycota</taxon>
        <taxon>Agaricomycotina</taxon>
        <taxon>Agaricomycetes</taxon>
        <taxon>Polyporales</taxon>
        <taxon>Rhodofomes</taxon>
    </lineage>
</organism>
<dbReference type="PANTHER" id="PTHR38248:SF2">
    <property type="entry name" value="FUNK1 11"/>
    <property type="match status" value="1"/>
</dbReference>
<accession>A0A4Y9YKS3</accession>
<comment type="caution">
    <text evidence="3">The sequence shown here is derived from an EMBL/GenBank/DDBJ whole genome shotgun (WGS) entry which is preliminary data.</text>
</comment>
<feature type="compositionally biased region" description="Basic residues" evidence="1">
    <location>
        <begin position="701"/>
        <end position="714"/>
    </location>
</feature>
<sequence>MSFITFDEASFEPYNSNPEYFYNWMVKTEDRFIVDRKVRESFADYLRMHVPSSVPYQPPERMPESLFAASRLVMDPRDKCEPLTQAFNVLTSDFPPSKRLHFLNLHMLQLRFPYEPFFEKNPRGNLLVKPDVVALIPGQDKTRGDQPDVWSNFSLSIDVRAMSSPDHTSIVAAGDPEAVRTRMRLMRMAGHHLSEHNALCSFVLSVRGSQMQVYRFDRVACIVSPAFDYTADPDLLRQFLWAFVHPAKGTAFFGLDEYMASATAADMRWATEVSGDAWRESDVDYNRWIRIPSEDSEEPEMEFLTLRLRCRGETLYSGVTTVWEALKRGDSSGNRYIIKDTWQPVNVEEERHFYERILRCNQDLRDQPFGVAGYVRGVNYGLLVGSGAGSLHRTMSARLRGRWGGTEERNHVRIVVDTVGKTLRHFEHSRDLMEAIRDAIRGHLVAYKAGVLHGDISEGNILMAKGKPFKGFIHDFDLSAWIDSTEDGGLEVPIDKLTASVWQRKPLMGTPRFMAIELLESLKDGALARTASFDLQGFYWLALREVICYTNYYVGDADEVAHELFTGAYTEMTKNKRKWLSKDTRSLFTGNPPLVFLLGRLQDLVVQSIPGHGNSSLVRLTHEAVLAVFDEALAMDGWRDNDRAKPMDARRRLGAPVVAGAGPKGLRHTEPLPQEREGRRDDLKRKRVREEDNEGGPSSPSKRRRRSGAGRKKDKAPAGRPRAANSGPAPRPRGGGNPQNDRPDAMQLMTRIMPDRVCGMWMSLLRR</sequence>
<dbReference type="PANTHER" id="PTHR38248">
    <property type="entry name" value="FUNK1 6"/>
    <property type="match status" value="1"/>
</dbReference>
<gene>
    <name evidence="3" type="ORF">EVJ58_g3804</name>
</gene>
<protein>
    <recommendedName>
        <fullName evidence="2">Fungal-type protein kinase domain-containing protein</fullName>
    </recommendedName>
</protein>
<feature type="region of interest" description="Disordered" evidence="1">
    <location>
        <begin position="646"/>
        <end position="748"/>
    </location>
</feature>
<feature type="domain" description="Fungal-type protein kinase" evidence="2">
    <location>
        <begin position="195"/>
        <end position="357"/>
    </location>
</feature>
<dbReference type="Gene3D" id="1.10.510.10">
    <property type="entry name" value="Transferase(Phosphotransferase) domain 1"/>
    <property type="match status" value="1"/>
</dbReference>
<dbReference type="SUPFAM" id="SSF56112">
    <property type="entry name" value="Protein kinase-like (PK-like)"/>
    <property type="match status" value="1"/>
</dbReference>
<dbReference type="InterPro" id="IPR040976">
    <property type="entry name" value="Pkinase_fungal"/>
</dbReference>
<evidence type="ECO:0000313" key="4">
    <source>
        <dbReference type="Proteomes" id="UP000298390"/>
    </source>
</evidence>
<dbReference type="Pfam" id="PF17667">
    <property type="entry name" value="Pkinase_fungal"/>
    <property type="match status" value="2"/>
</dbReference>
<reference evidence="3 4" key="1">
    <citation type="submission" date="2019-01" db="EMBL/GenBank/DDBJ databases">
        <title>Genome sequencing of the rare red list fungi Fomitopsis rosea.</title>
        <authorList>
            <person name="Buettner E."/>
            <person name="Kellner H."/>
        </authorList>
    </citation>
    <scope>NUCLEOTIDE SEQUENCE [LARGE SCALE GENOMIC DNA]</scope>
    <source>
        <strain evidence="3 4">DSM 105464</strain>
    </source>
</reference>